<reference evidence="1 2" key="1">
    <citation type="submission" date="2018-08" db="EMBL/GenBank/DDBJ databases">
        <title>A genome reference for cultivated species of the human gut microbiota.</title>
        <authorList>
            <person name="Zou Y."/>
            <person name="Xue W."/>
            <person name="Luo G."/>
        </authorList>
    </citation>
    <scope>NUCLEOTIDE SEQUENCE [LARGE SCALE GENOMIC DNA]</scope>
    <source>
        <strain evidence="1 2">AF36-7BH</strain>
    </source>
</reference>
<gene>
    <name evidence="1" type="ORF">DW007_03220</name>
</gene>
<dbReference type="AlphaFoldDB" id="A0A415MEJ9"/>
<protein>
    <submittedName>
        <fullName evidence="1">Uncharacterized protein</fullName>
    </submittedName>
</protein>
<comment type="caution">
    <text evidence="1">The sequence shown here is derived from an EMBL/GenBank/DDBJ whole genome shotgun (WGS) entry which is preliminary data.</text>
</comment>
<evidence type="ECO:0000313" key="1">
    <source>
        <dbReference type="EMBL" id="RHL71171.1"/>
    </source>
</evidence>
<organism evidence="1 2">
    <name type="scientific">Lachnospira eligens</name>
    <dbReference type="NCBI Taxonomy" id="39485"/>
    <lineage>
        <taxon>Bacteria</taxon>
        <taxon>Bacillati</taxon>
        <taxon>Bacillota</taxon>
        <taxon>Clostridia</taxon>
        <taxon>Lachnospirales</taxon>
        <taxon>Lachnospiraceae</taxon>
        <taxon>Lachnospira</taxon>
    </lineage>
</organism>
<name>A0A415MEJ9_9FIRM</name>
<accession>A0A415MEJ9</accession>
<proteinExistence type="predicted"/>
<evidence type="ECO:0000313" key="2">
    <source>
        <dbReference type="Proteomes" id="UP000285201"/>
    </source>
</evidence>
<dbReference type="EMBL" id="QROY01000002">
    <property type="protein sequence ID" value="RHL71171.1"/>
    <property type="molecule type" value="Genomic_DNA"/>
</dbReference>
<sequence length="79" mass="9312">MCNICGNNPCLTRCPNFHQKYNYLCCYCGGGILSGQDYLRNSEGQYIHRDCIPCTDYLIDWLGYRVETMDEEDYKDENY</sequence>
<dbReference type="Proteomes" id="UP000285201">
    <property type="component" value="Unassembled WGS sequence"/>
</dbReference>